<proteinExistence type="predicted"/>
<dbReference type="PANTHER" id="PTHR23159">
    <property type="entry name" value="CENTROSOMAL PROTEIN 2"/>
    <property type="match status" value="1"/>
</dbReference>
<evidence type="ECO:0000256" key="5">
    <source>
        <dbReference type="SAM" id="MobiDB-lite"/>
    </source>
</evidence>
<evidence type="ECO:0000313" key="8">
    <source>
        <dbReference type="EMBL" id="EEJ60332.1"/>
    </source>
</evidence>
<gene>
    <name evidence="8" type="ORF">HMPREF0528_0354</name>
</gene>
<dbReference type="PROSITE" id="PS50847">
    <property type="entry name" value="GRAM_POS_ANCHORING"/>
    <property type="match status" value="1"/>
</dbReference>
<evidence type="ECO:0000313" key="9">
    <source>
        <dbReference type="Proteomes" id="UP000003491"/>
    </source>
</evidence>
<feature type="compositionally biased region" description="Basic and acidic residues" evidence="5">
    <location>
        <begin position="807"/>
        <end position="834"/>
    </location>
</feature>
<comment type="caution">
    <text evidence="8">The sequence shown here is derived from an EMBL/GenBank/DDBJ whole genome shotgun (WGS) entry which is preliminary data.</text>
</comment>
<dbReference type="EMBL" id="ACGR01000024">
    <property type="protein sequence ID" value="EEJ60332.1"/>
    <property type="molecule type" value="Genomic_DNA"/>
</dbReference>
<keyword evidence="6" id="KW-0472">Membrane</keyword>
<dbReference type="AlphaFoldDB" id="C2E3N0"/>
<dbReference type="NCBIfam" id="TIGR01167">
    <property type="entry name" value="LPXTG_anchor"/>
    <property type="match status" value="1"/>
</dbReference>
<feature type="compositionally biased region" description="Low complexity" evidence="5">
    <location>
        <begin position="793"/>
        <end position="804"/>
    </location>
</feature>
<sequence length="935" mass="100447">MKGLKYTSLAVAALTATLLASTNNSKVQAATVDKNNTVTVAKLDKEKLQDAVNQAKNSVNNAQASVDSKKSALTDAQAQSKAPNDACDAQQAKVNDSQKNLADKQAIAKQAQDKLDSASAVAKQATSENIQNTQKNIAAQQNAIQAAKQNVSDANADLSTAQSQLATAKQKQADAQNLVNSKEAAKKTADNNVASAEAAVKNSGLDEAKQNVQNVQNALKEIKKTNANNESVLSKNQASLAENNQTIATVNNNLAMANKALVDAQNNVNAKQKALADAQKALKDLQDQASGAAGFFKAIAYNKDNSESLREDAQTAYNIITGQPNAYQNITVEWAKEAVKLGQENDSTSLSNIEKALGYYQHWMTYRDKYGLRHPSISLTAVAIAMLSSDFQHYSDEFNHPSLLTSKYGPFYSDEEDISAGEVNPIDNWMSEKDDIDKYIEGHPDAAAYSFESTHPLTQDEWEKDVDFWNDKPVYIGHYASMIKPDANYVGLAGNEYEIQPMMNNADSMDEIIFNPINGIDFNSYQNLVQSYLKDVKQEDKINILKANVVTANQNLVVAQNEVKSAQNNVQSLQANLAELNNGSTKINKAISDTQAAQARVAETVAQAQNVLSEATAAVKASQAKVDAAQNDVQAKDNNLKSVQAALDSLNQTLNNLENAQSNLSAAQTALNKANDDATAANKAVKAQQLILDTLKESKSKADAQVTNASEELKKAEAELAAEQSKLKDAKARLDAFNKKETENSHKETSNAENPVKPTNKPDTSHVVKPSDKADEGSTVKPTEKTDSNGKASTTNSSETTTTTPEPDVKDSDTVEGNVKSDLKTDNKSEEKSSTVKIVDNSDSSAVSVVLTGSNTPVKTFGEKKVNGTTYYKVSANRWVKADKAHVVAVTGNVTTNKLPQTGAKNELIAALSGLAVAGTTLVSYLGINRKKKNN</sequence>
<reference evidence="8 9" key="1">
    <citation type="submission" date="2009-01" db="EMBL/GenBank/DDBJ databases">
        <authorList>
            <person name="Qin X."/>
            <person name="Bachman B."/>
            <person name="Battles P."/>
            <person name="Bell A."/>
            <person name="Bess C."/>
            <person name="Bickham C."/>
            <person name="Chaboub L."/>
            <person name="Chen D."/>
            <person name="Coyle M."/>
            <person name="Deiros D.R."/>
            <person name="Dinh H."/>
            <person name="Forbes L."/>
            <person name="Fowler G."/>
            <person name="Francisco L."/>
            <person name="Fu Q."/>
            <person name="Gubbala S."/>
            <person name="Hale W."/>
            <person name="Han Y."/>
            <person name="Hemphill L."/>
            <person name="Highlander S.K."/>
            <person name="Hirani K."/>
            <person name="Hogues M."/>
            <person name="Jackson L."/>
            <person name="Jakkamsetti A."/>
            <person name="Javaid M."/>
            <person name="Jiang H."/>
            <person name="Korchina V."/>
            <person name="Kovar C."/>
            <person name="Lara F."/>
            <person name="Lee S."/>
            <person name="Mata R."/>
            <person name="Mathew T."/>
            <person name="Moen C."/>
            <person name="Morales K."/>
            <person name="Munidasa M."/>
            <person name="Nazareth L."/>
            <person name="Ngo R."/>
            <person name="Nguyen L."/>
            <person name="Okwuonu G."/>
            <person name="Ongeri F."/>
            <person name="Patil S."/>
            <person name="Petrosino J."/>
            <person name="Pham C."/>
            <person name="Pham P."/>
            <person name="Pu L.-L."/>
            <person name="Puazo M."/>
            <person name="Raj R."/>
            <person name="Reid J."/>
            <person name="Rouhana J."/>
            <person name="Saada N."/>
            <person name="Shang Y."/>
            <person name="Simmons D."/>
            <person name="Thornton R."/>
            <person name="Warren J."/>
            <person name="Weissenberger G."/>
            <person name="Zhang J."/>
            <person name="Zhang L."/>
            <person name="Zhou C."/>
            <person name="Zhu D."/>
            <person name="Muzny D."/>
            <person name="Worley K."/>
            <person name="Gibbs R."/>
        </authorList>
    </citation>
    <scope>NUCLEOTIDE SEQUENCE [LARGE SCALE GENOMIC DNA]</scope>
    <source>
        <strain evidence="8 9">ATCC 33200</strain>
    </source>
</reference>
<dbReference type="PATRIC" id="fig|525330.7.peg.855"/>
<dbReference type="HOGENOM" id="CLU_309222_0_0_9"/>
<evidence type="ECO:0000256" key="6">
    <source>
        <dbReference type="SAM" id="Phobius"/>
    </source>
</evidence>
<evidence type="ECO:0000256" key="2">
    <source>
        <dbReference type="ARBA" id="ARBA00022525"/>
    </source>
</evidence>
<dbReference type="Pfam" id="PF00746">
    <property type="entry name" value="Gram_pos_anchor"/>
    <property type="match status" value="1"/>
</dbReference>
<feature type="region of interest" description="Disordered" evidence="5">
    <location>
        <begin position="738"/>
        <end position="837"/>
    </location>
</feature>
<organism evidence="8 9">
    <name type="scientific">Lactobacillus johnsonii ATCC 33200</name>
    <dbReference type="NCBI Taxonomy" id="525330"/>
    <lineage>
        <taxon>Bacteria</taxon>
        <taxon>Bacillati</taxon>
        <taxon>Bacillota</taxon>
        <taxon>Bacilli</taxon>
        <taxon>Lactobacillales</taxon>
        <taxon>Lactobacillaceae</taxon>
        <taxon>Lactobacillus</taxon>
    </lineage>
</organism>
<evidence type="ECO:0000256" key="7">
    <source>
        <dbReference type="SAM" id="SignalP"/>
    </source>
</evidence>
<keyword evidence="3 7" id="KW-0732">Signal</keyword>
<feature type="compositionally biased region" description="Basic and acidic residues" evidence="5">
    <location>
        <begin position="738"/>
        <end position="750"/>
    </location>
</feature>
<accession>C2E3N0</accession>
<dbReference type="RefSeq" id="WP_004896078.1">
    <property type="nucleotide sequence ID" value="NZ_AZCY01000003.1"/>
</dbReference>
<keyword evidence="2" id="KW-0964">Secreted</keyword>
<feature type="region of interest" description="Disordered" evidence="5">
    <location>
        <begin position="60"/>
        <end position="86"/>
    </location>
</feature>
<keyword evidence="1" id="KW-0134">Cell wall</keyword>
<feature type="compositionally biased region" description="Basic and acidic residues" evidence="5">
    <location>
        <begin position="763"/>
        <end position="788"/>
    </location>
</feature>
<keyword evidence="6" id="KW-1133">Transmembrane helix</keyword>
<evidence type="ECO:0000256" key="3">
    <source>
        <dbReference type="ARBA" id="ARBA00022729"/>
    </source>
</evidence>
<dbReference type="Gene3D" id="1.10.287.1490">
    <property type="match status" value="1"/>
</dbReference>
<dbReference type="PANTHER" id="PTHR23159:SF66">
    <property type="entry name" value="OS04G0158400 PROTEIN"/>
    <property type="match status" value="1"/>
</dbReference>
<dbReference type="SUPFAM" id="SSF57997">
    <property type="entry name" value="Tropomyosin"/>
    <property type="match status" value="1"/>
</dbReference>
<dbReference type="Proteomes" id="UP000003491">
    <property type="component" value="Unassembled WGS sequence"/>
</dbReference>
<evidence type="ECO:0000256" key="4">
    <source>
        <dbReference type="ARBA" id="ARBA00023088"/>
    </source>
</evidence>
<feature type="transmembrane region" description="Helical" evidence="6">
    <location>
        <begin position="908"/>
        <end position="928"/>
    </location>
</feature>
<dbReference type="InterPro" id="IPR019931">
    <property type="entry name" value="LPXTG_anchor"/>
</dbReference>
<keyword evidence="6" id="KW-0812">Transmembrane</keyword>
<keyword evidence="4" id="KW-0572">Peptidoglycan-anchor</keyword>
<feature type="signal peptide" evidence="7">
    <location>
        <begin position="1"/>
        <end position="29"/>
    </location>
</feature>
<evidence type="ECO:0000256" key="1">
    <source>
        <dbReference type="ARBA" id="ARBA00022512"/>
    </source>
</evidence>
<protein>
    <submittedName>
        <fullName evidence="8">LPXTG-motif cell wall anchor domain protein</fullName>
    </submittedName>
</protein>
<name>C2E3N0_LACJH</name>
<feature type="chain" id="PRO_5010493148" evidence="7">
    <location>
        <begin position="30"/>
        <end position="935"/>
    </location>
</feature>